<feature type="domain" description="DUF4097" evidence="1">
    <location>
        <begin position="48"/>
        <end position="183"/>
    </location>
</feature>
<organism evidence="2 3">
    <name type="scientific">Kribbella pratensis</name>
    <dbReference type="NCBI Taxonomy" id="2512112"/>
    <lineage>
        <taxon>Bacteria</taxon>
        <taxon>Bacillati</taxon>
        <taxon>Actinomycetota</taxon>
        <taxon>Actinomycetes</taxon>
        <taxon>Propionibacteriales</taxon>
        <taxon>Kribbellaceae</taxon>
        <taxon>Kribbella</taxon>
    </lineage>
</organism>
<dbReference type="Pfam" id="PF13349">
    <property type="entry name" value="DUF4097"/>
    <property type="match status" value="1"/>
</dbReference>
<evidence type="ECO:0000313" key="3">
    <source>
        <dbReference type="Proteomes" id="UP000295060"/>
    </source>
</evidence>
<accession>A0ABY2FNL4</accession>
<dbReference type="EMBL" id="SODU01000001">
    <property type="protein sequence ID" value="TDW94708.1"/>
    <property type="molecule type" value="Genomic_DNA"/>
</dbReference>
<comment type="caution">
    <text evidence="2">The sequence shown here is derived from an EMBL/GenBank/DDBJ whole genome shotgun (WGS) entry which is preliminary data.</text>
</comment>
<name>A0ABY2FNL4_9ACTN</name>
<keyword evidence="3" id="KW-1185">Reference proteome</keyword>
<evidence type="ECO:0000313" key="2">
    <source>
        <dbReference type="EMBL" id="TDW94708.1"/>
    </source>
</evidence>
<gene>
    <name evidence="2" type="ORF">EV137_2027</name>
</gene>
<dbReference type="Proteomes" id="UP000295060">
    <property type="component" value="Unassembled WGS sequence"/>
</dbReference>
<proteinExistence type="predicted"/>
<dbReference type="RefSeq" id="WP_134128032.1">
    <property type="nucleotide sequence ID" value="NZ_SODU01000001.1"/>
</dbReference>
<evidence type="ECO:0000259" key="1">
    <source>
        <dbReference type="Pfam" id="PF13349"/>
    </source>
</evidence>
<dbReference type="InterPro" id="IPR025164">
    <property type="entry name" value="Toastrack_DUF4097"/>
</dbReference>
<sequence>MSTFSTPAPISAAVDIIFGDITVKASDRNDTVVEVRPVDPTWELDAKAAAQVVIEFTDGKLQVRHPKLRSVFSKRYGAVEVLIELPTGSDVQGYTAKGEYVVEGEVGSCELKTANGDIRVGKVAGTLRAKSATGHITVEAAGTEVNARTANGDIRVGALGTGTLDLYTATGEVAIGVPAGTAAALDAHTSIGRVFNDLESIENPARTVTVRARTHGGNITLRRTVS</sequence>
<reference evidence="2 3" key="1">
    <citation type="submission" date="2019-03" db="EMBL/GenBank/DDBJ databases">
        <title>Genomic Encyclopedia of Type Strains, Phase III (KMG-III): the genomes of soil and plant-associated and newly described type strains.</title>
        <authorList>
            <person name="Whitman W."/>
        </authorList>
    </citation>
    <scope>NUCLEOTIDE SEQUENCE [LARGE SCALE GENOMIC DNA]</scope>
    <source>
        <strain evidence="2 3">VKMAc-2574</strain>
    </source>
</reference>
<protein>
    <submittedName>
        <fullName evidence="2">Adhesin</fullName>
    </submittedName>
</protein>